<proteinExistence type="predicted"/>
<accession>A0ABU6YAB0</accession>
<name>A0ABU6YAB0_9FABA</name>
<gene>
    <name evidence="1" type="ORF">PIB30_024995</name>
</gene>
<keyword evidence="2" id="KW-1185">Reference proteome</keyword>
<comment type="caution">
    <text evidence="1">The sequence shown here is derived from an EMBL/GenBank/DDBJ whole genome shotgun (WGS) entry which is preliminary data.</text>
</comment>
<organism evidence="1 2">
    <name type="scientific">Stylosanthes scabra</name>
    <dbReference type="NCBI Taxonomy" id="79078"/>
    <lineage>
        <taxon>Eukaryota</taxon>
        <taxon>Viridiplantae</taxon>
        <taxon>Streptophyta</taxon>
        <taxon>Embryophyta</taxon>
        <taxon>Tracheophyta</taxon>
        <taxon>Spermatophyta</taxon>
        <taxon>Magnoliopsida</taxon>
        <taxon>eudicotyledons</taxon>
        <taxon>Gunneridae</taxon>
        <taxon>Pentapetalae</taxon>
        <taxon>rosids</taxon>
        <taxon>fabids</taxon>
        <taxon>Fabales</taxon>
        <taxon>Fabaceae</taxon>
        <taxon>Papilionoideae</taxon>
        <taxon>50 kb inversion clade</taxon>
        <taxon>dalbergioids sensu lato</taxon>
        <taxon>Dalbergieae</taxon>
        <taxon>Pterocarpus clade</taxon>
        <taxon>Stylosanthes</taxon>
    </lineage>
</organism>
<reference evidence="1 2" key="1">
    <citation type="journal article" date="2023" name="Plants (Basel)">
        <title>Bridging the Gap: Combining Genomics and Transcriptomics Approaches to Understand Stylosanthes scabra, an Orphan Legume from the Brazilian Caatinga.</title>
        <authorList>
            <person name="Ferreira-Neto J.R.C."/>
            <person name="da Silva M.D."/>
            <person name="Binneck E."/>
            <person name="de Melo N.F."/>
            <person name="da Silva R.H."/>
            <person name="de Melo A.L.T.M."/>
            <person name="Pandolfi V."/>
            <person name="Bustamante F.O."/>
            <person name="Brasileiro-Vidal A.C."/>
            <person name="Benko-Iseppon A.M."/>
        </authorList>
    </citation>
    <scope>NUCLEOTIDE SEQUENCE [LARGE SCALE GENOMIC DNA]</scope>
    <source>
        <tissue evidence="1">Leaves</tissue>
    </source>
</reference>
<dbReference type="EMBL" id="JASCZI010241746">
    <property type="protein sequence ID" value="MED6206270.1"/>
    <property type="molecule type" value="Genomic_DNA"/>
</dbReference>
<sequence>MVNGAWMLDGATEDRVYALSLASRVYMRWELYGWIEPEGRDDERNDIEGIDSGVSRVDSLSILERSYGFLSRSSRLTCGGSESIPSSRFHKLPRIESIHLVTEPIRFHSNFKFNVQNALRIDSSSSESILKRRILNREPRSRGACEANDSAYGNSGPSGVVSAVGSLFPCGTKANVAAYGSGRGASCQCPGYQPRF</sequence>
<protein>
    <submittedName>
        <fullName evidence="1">Uncharacterized protein</fullName>
    </submittedName>
</protein>
<evidence type="ECO:0000313" key="1">
    <source>
        <dbReference type="EMBL" id="MED6206270.1"/>
    </source>
</evidence>
<evidence type="ECO:0000313" key="2">
    <source>
        <dbReference type="Proteomes" id="UP001341840"/>
    </source>
</evidence>
<dbReference type="Proteomes" id="UP001341840">
    <property type="component" value="Unassembled WGS sequence"/>
</dbReference>